<keyword evidence="2" id="KW-1185">Reference proteome</keyword>
<dbReference type="Proteomes" id="UP001589718">
    <property type="component" value="Unassembled WGS sequence"/>
</dbReference>
<gene>
    <name evidence="1" type="ORF">ACFFTU_25765</name>
</gene>
<name>A0ABV5PJI1_STRCM</name>
<evidence type="ECO:0000313" key="2">
    <source>
        <dbReference type="Proteomes" id="UP001589718"/>
    </source>
</evidence>
<sequence>MRDERVVRHDRRPVGAVAEVLLDDGCLDLSRDHLPGTYRAIAGLVPDRADNG</sequence>
<reference evidence="1 2" key="1">
    <citation type="submission" date="2024-09" db="EMBL/GenBank/DDBJ databases">
        <authorList>
            <person name="Sun Q."/>
            <person name="Mori K."/>
        </authorList>
    </citation>
    <scope>NUCLEOTIDE SEQUENCE [LARGE SCALE GENOMIC DNA]</scope>
    <source>
        <strain evidence="1 2">JCM 4362</strain>
    </source>
</reference>
<dbReference type="EMBL" id="JBHMCR010000017">
    <property type="protein sequence ID" value="MFB9523357.1"/>
    <property type="molecule type" value="Genomic_DNA"/>
</dbReference>
<dbReference type="RefSeq" id="WP_345226782.1">
    <property type="nucleotide sequence ID" value="NZ_BAAAXE010000013.1"/>
</dbReference>
<evidence type="ECO:0000313" key="1">
    <source>
        <dbReference type="EMBL" id="MFB9523357.1"/>
    </source>
</evidence>
<proteinExistence type="predicted"/>
<organism evidence="1 2">
    <name type="scientific">Streptomyces cremeus</name>
    <dbReference type="NCBI Taxonomy" id="66881"/>
    <lineage>
        <taxon>Bacteria</taxon>
        <taxon>Bacillati</taxon>
        <taxon>Actinomycetota</taxon>
        <taxon>Actinomycetes</taxon>
        <taxon>Kitasatosporales</taxon>
        <taxon>Streptomycetaceae</taxon>
        <taxon>Streptomyces</taxon>
    </lineage>
</organism>
<accession>A0ABV5PJI1</accession>
<protein>
    <submittedName>
        <fullName evidence="1">Uncharacterized protein</fullName>
    </submittedName>
</protein>
<comment type="caution">
    <text evidence="1">The sequence shown here is derived from an EMBL/GenBank/DDBJ whole genome shotgun (WGS) entry which is preliminary data.</text>
</comment>